<evidence type="ECO:0000256" key="6">
    <source>
        <dbReference type="SAM" id="Phobius"/>
    </source>
</evidence>
<feature type="transmembrane region" description="Helical" evidence="6">
    <location>
        <begin position="77"/>
        <end position="97"/>
    </location>
</feature>
<name>A0ABR6BTF8_9PSEU</name>
<feature type="transmembrane region" description="Helical" evidence="6">
    <location>
        <begin position="45"/>
        <end position="65"/>
    </location>
</feature>
<proteinExistence type="predicted"/>
<keyword evidence="2" id="KW-1003">Cell membrane</keyword>
<keyword evidence="4 6" id="KW-1133">Transmembrane helix</keyword>
<dbReference type="Gene3D" id="1.20.1250.20">
    <property type="entry name" value="MFS general substrate transporter like domains"/>
    <property type="match status" value="1"/>
</dbReference>
<feature type="transmembrane region" description="Helical" evidence="6">
    <location>
        <begin position="225"/>
        <end position="249"/>
    </location>
</feature>
<feature type="transmembrane region" description="Helical" evidence="6">
    <location>
        <begin position="378"/>
        <end position="396"/>
    </location>
</feature>
<dbReference type="PANTHER" id="PTHR23513:SF6">
    <property type="entry name" value="MAJOR FACILITATOR SUPERFAMILY ASSOCIATED DOMAIN-CONTAINING PROTEIN"/>
    <property type="match status" value="1"/>
</dbReference>
<evidence type="ECO:0000313" key="7">
    <source>
        <dbReference type="EMBL" id="MBA8930170.1"/>
    </source>
</evidence>
<protein>
    <submittedName>
        <fullName evidence="7">MFS family permease</fullName>
    </submittedName>
</protein>
<accession>A0ABR6BTF8</accession>
<gene>
    <name evidence="7" type="ORF">BC739_007403</name>
</gene>
<feature type="transmembrane region" description="Helical" evidence="6">
    <location>
        <begin position="313"/>
        <end position="335"/>
    </location>
</feature>
<keyword evidence="5 6" id="KW-0472">Membrane</keyword>
<comment type="subcellular location">
    <subcellularLocation>
        <location evidence="1">Cell membrane</location>
        <topology evidence="1">Multi-pass membrane protein</topology>
    </subcellularLocation>
</comment>
<evidence type="ECO:0000256" key="3">
    <source>
        <dbReference type="ARBA" id="ARBA00022692"/>
    </source>
</evidence>
<dbReference type="InterPro" id="IPR036259">
    <property type="entry name" value="MFS_trans_sf"/>
</dbReference>
<dbReference type="PANTHER" id="PTHR23513">
    <property type="entry name" value="INTEGRAL MEMBRANE EFFLUX PROTEIN-RELATED"/>
    <property type="match status" value="1"/>
</dbReference>
<dbReference type="EMBL" id="JACJID010000006">
    <property type="protein sequence ID" value="MBA8930170.1"/>
    <property type="molecule type" value="Genomic_DNA"/>
</dbReference>
<evidence type="ECO:0000256" key="1">
    <source>
        <dbReference type="ARBA" id="ARBA00004651"/>
    </source>
</evidence>
<dbReference type="CDD" id="cd06173">
    <property type="entry name" value="MFS_MefA_like"/>
    <property type="match status" value="1"/>
</dbReference>
<dbReference type="Pfam" id="PF07690">
    <property type="entry name" value="MFS_1"/>
    <property type="match status" value="1"/>
</dbReference>
<dbReference type="Proteomes" id="UP000517916">
    <property type="component" value="Unassembled WGS sequence"/>
</dbReference>
<dbReference type="InterPro" id="IPR011701">
    <property type="entry name" value="MFS"/>
</dbReference>
<feature type="transmembrane region" description="Helical" evidence="6">
    <location>
        <begin position="12"/>
        <end position="39"/>
    </location>
</feature>
<evidence type="ECO:0000256" key="5">
    <source>
        <dbReference type="ARBA" id="ARBA00023136"/>
    </source>
</evidence>
<sequence length="416" mass="43943">MGRTQSLGRDFGWLWAAYAASAVGTWLALDAFPLIAILVLHSSPAQVSLLSAAGLAVGALIALPLGPWVEFRRKQPVMIAMDLLRLAALLSLPAAYLLGGLTFTQLVVVSVVVAAANIVFTAASGACLKALVRKEDLLKANGRFESTMWTATVIGPPLGGALIGVFGPLTTVVVDAVSYLLSALGVRAIGGHEPRPAPRNDKGFTAGEMLDGWRFILRHPQLRPLFLNTSLVNGLIMATAPLLAVLLLGEEGFAPWQYGLAFGVPCLGGLLGSRIARPLVSRFGQHRVLIVSGALRACWLLGLPFVGPGIPGLLLVVLVELGLITCMGVFNPVYATYRLERTTSDRVARVLSAWSITSSATIALLTLLWGLLASLVGSRTAIAVAGVLILCTPLLLPRREHAAPADRPAEQVRQLT</sequence>
<comment type="caution">
    <text evidence="7">The sequence shown here is derived from an EMBL/GenBank/DDBJ whole genome shotgun (WGS) entry which is preliminary data.</text>
</comment>
<evidence type="ECO:0000256" key="4">
    <source>
        <dbReference type="ARBA" id="ARBA00022989"/>
    </source>
</evidence>
<reference evidence="7 8" key="1">
    <citation type="submission" date="2020-08" db="EMBL/GenBank/DDBJ databases">
        <title>Genomic Encyclopedia of Archaeal and Bacterial Type Strains, Phase II (KMG-II): from individual species to whole genera.</title>
        <authorList>
            <person name="Goeker M."/>
        </authorList>
    </citation>
    <scope>NUCLEOTIDE SEQUENCE [LARGE SCALE GENOMIC DNA]</scope>
    <source>
        <strain evidence="7 8">DSM 43850</strain>
    </source>
</reference>
<feature type="transmembrane region" description="Helical" evidence="6">
    <location>
        <begin position="255"/>
        <end position="276"/>
    </location>
</feature>
<feature type="transmembrane region" description="Helical" evidence="6">
    <location>
        <begin position="347"/>
        <end position="372"/>
    </location>
</feature>
<organism evidence="7 8">
    <name type="scientific">Kutzneria viridogrisea</name>
    <dbReference type="NCBI Taxonomy" id="47990"/>
    <lineage>
        <taxon>Bacteria</taxon>
        <taxon>Bacillati</taxon>
        <taxon>Actinomycetota</taxon>
        <taxon>Actinomycetes</taxon>
        <taxon>Pseudonocardiales</taxon>
        <taxon>Pseudonocardiaceae</taxon>
        <taxon>Kutzneria</taxon>
    </lineage>
</organism>
<dbReference type="RefSeq" id="WP_182839726.1">
    <property type="nucleotide sequence ID" value="NZ_BAAABQ010000019.1"/>
</dbReference>
<evidence type="ECO:0000256" key="2">
    <source>
        <dbReference type="ARBA" id="ARBA00022475"/>
    </source>
</evidence>
<feature type="transmembrane region" description="Helical" evidence="6">
    <location>
        <begin position="103"/>
        <end position="128"/>
    </location>
</feature>
<feature type="transmembrane region" description="Helical" evidence="6">
    <location>
        <begin position="288"/>
        <end position="307"/>
    </location>
</feature>
<keyword evidence="8" id="KW-1185">Reference proteome</keyword>
<dbReference type="SUPFAM" id="SSF103473">
    <property type="entry name" value="MFS general substrate transporter"/>
    <property type="match status" value="1"/>
</dbReference>
<keyword evidence="3 6" id="KW-0812">Transmembrane</keyword>
<evidence type="ECO:0000313" key="8">
    <source>
        <dbReference type="Proteomes" id="UP000517916"/>
    </source>
</evidence>